<evidence type="ECO:0000256" key="5">
    <source>
        <dbReference type="ARBA" id="ARBA00022723"/>
    </source>
</evidence>
<dbReference type="GO" id="GO:0046872">
    <property type="term" value="F:metal ion binding"/>
    <property type="evidence" value="ECO:0007669"/>
    <property type="project" value="UniProtKB-KW"/>
</dbReference>
<organism evidence="13 14">
    <name type="scientific">Candidatus Chazhemtobacterium aquaticus</name>
    <dbReference type="NCBI Taxonomy" id="2715735"/>
    <lineage>
        <taxon>Bacteria</taxon>
        <taxon>Candidatus Chazhemtobacteraceae</taxon>
        <taxon>Candidatus Chazhemtobacterium</taxon>
    </lineage>
</organism>
<reference evidence="14" key="1">
    <citation type="journal article" date="2020" name="Microorganisms">
        <title>Complete Genome of a Member of a New Bacterial Lineage in the Microgenomates Group Reveals an Unusual Nucleotide Composition Disparity Between Two Strands of DNA and Limited Metabolic Potential.</title>
        <authorList>
            <person name="Kadnikov V.V."/>
            <person name="Mardanov A.V."/>
            <person name="Beletsky A.V."/>
            <person name="Karnachuk O.V."/>
            <person name="Ravin N.V."/>
        </authorList>
    </citation>
    <scope>NUCLEOTIDE SEQUENCE [LARGE SCALE GENOMIC DNA]</scope>
</reference>
<keyword evidence="8 9" id="KW-0694">RNA-binding</keyword>
<evidence type="ECO:0000256" key="1">
    <source>
        <dbReference type="ARBA" id="ARBA00001946"/>
    </source>
</evidence>
<dbReference type="GO" id="GO:0004810">
    <property type="term" value="F:CCA tRNA nucleotidyltransferase activity"/>
    <property type="evidence" value="ECO:0007669"/>
    <property type="project" value="UniProtKB-EC"/>
</dbReference>
<dbReference type="NCBIfam" id="TIGR00277">
    <property type="entry name" value="HDIG"/>
    <property type="match status" value="1"/>
</dbReference>
<evidence type="ECO:0000256" key="3">
    <source>
        <dbReference type="ARBA" id="ARBA00022694"/>
    </source>
</evidence>
<keyword evidence="4 13" id="KW-0548">Nucleotidyltransferase</keyword>
<accession>A0A857N5K6</accession>
<dbReference type="AlphaFoldDB" id="A0A857N5K6"/>
<evidence type="ECO:0000256" key="7">
    <source>
        <dbReference type="ARBA" id="ARBA00022842"/>
    </source>
</evidence>
<dbReference type="EMBL" id="CP047901">
    <property type="protein sequence ID" value="QHO63336.1"/>
    <property type="molecule type" value="Genomic_DNA"/>
</dbReference>
<evidence type="ECO:0000256" key="2">
    <source>
        <dbReference type="ARBA" id="ARBA00022679"/>
    </source>
</evidence>
<dbReference type="Proteomes" id="UP000463983">
    <property type="component" value="Chromosome"/>
</dbReference>
<comment type="cofactor">
    <cofactor evidence="1">
        <name>Mg(2+)</name>
        <dbReference type="ChEBI" id="CHEBI:18420"/>
    </cofactor>
</comment>
<dbReference type="PANTHER" id="PTHR46173:SF1">
    <property type="entry name" value="CCA TRNA NUCLEOTIDYLTRANSFERASE 1, MITOCHONDRIAL"/>
    <property type="match status" value="1"/>
</dbReference>
<dbReference type="Gene3D" id="1.10.3090.10">
    <property type="entry name" value="cca-adding enzyme, domain 2"/>
    <property type="match status" value="1"/>
</dbReference>
<comment type="similarity">
    <text evidence="9">Belongs to the tRNA nucleotidyltransferase/poly(A) polymerase family.</text>
</comment>
<dbReference type="KEGG" id="caqa:MICH65_0355"/>
<keyword evidence="7" id="KW-0460">Magnesium</keyword>
<dbReference type="Gene3D" id="3.30.460.10">
    <property type="entry name" value="Beta Polymerase, domain 2"/>
    <property type="match status" value="1"/>
</dbReference>
<dbReference type="CDD" id="cd00077">
    <property type="entry name" value="HDc"/>
    <property type="match status" value="1"/>
</dbReference>
<evidence type="ECO:0000256" key="4">
    <source>
        <dbReference type="ARBA" id="ARBA00022695"/>
    </source>
</evidence>
<dbReference type="SUPFAM" id="SSF81891">
    <property type="entry name" value="Poly A polymerase C-terminal region-like"/>
    <property type="match status" value="1"/>
</dbReference>
<evidence type="ECO:0000256" key="6">
    <source>
        <dbReference type="ARBA" id="ARBA00022741"/>
    </source>
</evidence>
<dbReference type="GO" id="GO:0008033">
    <property type="term" value="P:tRNA processing"/>
    <property type="evidence" value="ECO:0007669"/>
    <property type="project" value="UniProtKB-KW"/>
</dbReference>
<dbReference type="Pfam" id="PF01743">
    <property type="entry name" value="PolyA_pol"/>
    <property type="match status" value="1"/>
</dbReference>
<dbReference type="InterPro" id="IPR032828">
    <property type="entry name" value="PolyA_RNA-bd"/>
</dbReference>
<feature type="domain" description="CCA-adding enzyme C-terminal" evidence="12">
    <location>
        <begin position="359"/>
        <end position="488"/>
    </location>
</feature>
<keyword evidence="3" id="KW-0819">tRNA processing</keyword>
<evidence type="ECO:0000259" key="12">
    <source>
        <dbReference type="Pfam" id="PF13735"/>
    </source>
</evidence>
<keyword evidence="2 9" id="KW-0808">Transferase</keyword>
<dbReference type="EC" id="2.7.7.72" evidence="13"/>
<name>A0A857N5K6_9BACT</name>
<dbReference type="InterPro" id="IPR006675">
    <property type="entry name" value="HDIG_dom"/>
</dbReference>
<sequence length="512" mass="58462">MVKRDLSKDEERLLPREVRLVFELFNKEGYEIYMVGAGVRLMLIGKEPVDCDFTTSATPEEILKVLEGLDTFYDNDYGTVGVAFERKRKEIYEITPYRTERGYTDRRRPDEVKWGKSLEEDVRRRDFTMNSVVVGPKKEGSGYELLDYLGGLKDFENRLVKAVGKAEERFAEDALRMMRAVRFAAQLSFQIEEKTFAGVVKNANLLAEISRERVRDELVKILKSDHPAEGVHLLVSFGLMEHIIPEMLETRGVPQTGHHTLDVYNHMLEALRSCPSPDPIVRLATLLHDIGKPRTRRLRCLGCGWVMKSENLEEKGETAKTTMYKCPRCGKVQTEHEAGTFYGHEVVGARMVETIADRLRFSKKERERLVTLVRWHMFAYSPEMTDAAIRRFIRRVGKENINDIILLRIGDRKGGGSKTTSWRLQELQKRVGEQLYEPMTVSDLVIDGNVVMRILGISPGPKVGEIMNSLFEEVIEDTSKNNQEYLTKRVKEIGGVIADGYSGGGSDRESKD</sequence>
<keyword evidence="5" id="KW-0479">Metal-binding</keyword>
<dbReference type="GO" id="GO:0000049">
    <property type="term" value="F:tRNA binding"/>
    <property type="evidence" value="ECO:0007669"/>
    <property type="project" value="TreeGrafter"/>
</dbReference>
<keyword evidence="14" id="KW-1185">Reference proteome</keyword>
<evidence type="ECO:0000259" key="11">
    <source>
        <dbReference type="Pfam" id="PF12627"/>
    </source>
</evidence>
<protein>
    <submittedName>
        <fullName evidence="13">CCA tRNA nucleotidyltransferase</fullName>
        <ecNumber evidence="13">2.7.7.72</ecNumber>
    </submittedName>
</protein>
<dbReference type="InterPro" id="IPR003607">
    <property type="entry name" value="HD/PDEase_dom"/>
</dbReference>
<evidence type="ECO:0000259" key="10">
    <source>
        <dbReference type="Pfam" id="PF01743"/>
    </source>
</evidence>
<evidence type="ECO:0000256" key="8">
    <source>
        <dbReference type="ARBA" id="ARBA00022884"/>
    </source>
</evidence>
<dbReference type="InterPro" id="IPR050264">
    <property type="entry name" value="Bact_CCA-adding_enz_type3_sf"/>
</dbReference>
<feature type="domain" description="tRNA nucleotidyltransferase/poly(A) polymerase RNA and SrmB- binding" evidence="11">
    <location>
        <begin position="189"/>
        <end position="247"/>
    </location>
</feature>
<evidence type="ECO:0000313" key="13">
    <source>
        <dbReference type="EMBL" id="QHO63336.1"/>
    </source>
</evidence>
<dbReference type="InterPro" id="IPR043519">
    <property type="entry name" value="NT_sf"/>
</dbReference>
<dbReference type="Gene3D" id="1.10.246.80">
    <property type="match status" value="1"/>
</dbReference>
<gene>
    <name evidence="13" type="ORF">MICH65_0355</name>
</gene>
<evidence type="ECO:0000313" key="14">
    <source>
        <dbReference type="Proteomes" id="UP000463983"/>
    </source>
</evidence>
<dbReference type="GO" id="GO:0000166">
    <property type="term" value="F:nucleotide binding"/>
    <property type="evidence" value="ECO:0007669"/>
    <property type="project" value="UniProtKB-KW"/>
</dbReference>
<feature type="domain" description="Poly A polymerase head" evidence="10">
    <location>
        <begin position="32"/>
        <end position="160"/>
    </location>
</feature>
<dbReference type="RefSeq" id="WP_161931722.1">
    <property type="nucleotide sequence ID" value="NZ_CP047901.1"/>
</dbReference>
<proteinExistence type="inferred from homology"/>
<dbReference type="InterPro" id="IPR002646">
    <property type="entry name" value="PolA_pol_head_dom"/>
</dbReference>
<keyword evidence="6" id="KW-0547">Nucleotide-binding</keyword>
<evidence type="ECO:0000256" key="9">
    <source>
        <dbReference type="RuleBase" id="RU003953"/>
    </source>
</evidence>
<dbReference type="Pfam" id="PF12627">
    <property type="entry name" value="PolyA_pol_RNAbd"/>
    <property type="match status" value="1"/>
</dbReference>
<dbReference type="InterPro" id="IPR032810">
    <property type="entry name" value="CCA-adding_enz_C"/>
</dbReference>
<dbReference type="PANTHER" id="PTHR46173">
    <property type="entry name" value="CCA TRNA NUCLEOTIDYLTRANSFERASE 1, MITOCHONDRIAL"/>
    <property type="match status" value="1"/>
</dbReference>
<dbReference type="Pfam" id="PF13735">
    <property type="entry name" value="tRNA_NucTran2_2"/>
    <property type="match status" value="1"/>
</dbReference>
<dbReference type="SUPFAM" id="SSF81301">
    <property type="entry name" value="Nucleotidyltransferase"/>
    <property type="match status" value="1"/>
</dbReference>